<dbReference type="EMBL" id="CACSIO010000062">
    <property type="protein sequence ID" value="CAA0125615.1"/>
    <property type="molecule type" value="Genomic_DNA"/>
</dbReference>
<sequence length="148" mass="15784">MWADDSGEHTSASIIYIGGLALGTGIGTGTWLSGSEGNEYTIYDSNKLTVPSILGLTMDTTLAVQNSGGVWAGTITPTKCHEDSADYCSYIKVGEPIQLQLVNVDGTNSVEVEFELDIVVEETVNITYSLMQGSTVERLLELGGQMPE</sequence>
<name>A0A5S9QZ57_9GAMM</name>
<dbReference type="AlphaFoldDB" id="A0A5S9QZ57"/>
<protein>
    <submittedName>
        <fullName evidence="1">Uncharacterized protein</fullName>
    </submittedName>
</protein>
<dbReference type="Proteomes" id="UP000441399">
    <property type="component" value="Unassembled WGS sequence"/>
</dbReference>
<accession>A0A5S9QZ57</accession>
<proteinExistence type="predicted"/>
<evidence type="ECO:0000313" key="1">
    <source>
        <dbReference type="EMBL" id="CAA0125615.1"/>
    </source>
</evidence>
<keyword evidence="2" id="KW-1185">Reference proteome</keyword>
<dbReference type="OrthoDB" id="9939840at2"/>
<evidence type="ECO:0000313" key="2">
    <source>
        <dbReference type="Proteomes" id="UP000441399"/>
    </source>
</evidence>
<organism evidence="1 2">
    <name type="scientific">BD1-7 clade bacterium</name>
    <dbReference type="NCBI Taxonomy" id="2029982"/>
    <lineage>
        <taxon>Bacteria</taxon>
        <taxon>Pseudomonadati</taxon>
        <taxon>Pseudomonadota</taxon>
        <taxon>Gammaproteobacteria</taxon>
        <taxon>Cellvibrionales</taxon>
        <taxon>Spongiibacteraceae</taxon>
        <taxon>BD1-7 clade</taxon>
    </lineage>
</organism>
<reference evidence="1 2" key="1">
    <citation type="submission" date="2019-11" db="EMBL/GenBank/DDBJ databases">
        <authorList>
            <person name="Holert J."/>
        </authorList>
    </citation>
    <scope>NUCLEOTIDE SEQUENCE [LARGE SCALE GENOMIC DNA]</scope>
    <source>
        <strain evidence="1">SB11_3</strain>
    </source>
</reference>
<gene>
    <name evidence="1" type="ORF">OPDIPICF_03502</name>
</gene>